<feature type="compositionally biased region" description="Polar residues" evidence="10">
    <location>
        <begin position="9"/>
        <end position="18"/>
    </location>
</feature>
<evidence type="ECO:0000313" key="12">
    <source>
        <dbReference type="EMBL" id="KAH0217905.1"/>
    </source>
</evidence>
<comment type="subunit">
    <text evidence="5">May form a complex with LTO1.</text>
</comment>
<protein>
    <recommendedName>
        <fullName evidence="7">Protein YAE1</fullName>
    </recommendedName>
    <alternativeName>
        <fullName evidence="6">Protein yae1</fullName>
    </alternativeName>
</protein>
<keyword evidence="8" id="KW-0963">Cytoplasm</keyword>
<comment type="caution">
    <text evidence="12">The sequence shown here is derived from an EMBL/GenBank/DDBJ whole genome shotgun (WGS) entry which is preliminary data.</text>
</comment>
<dbReference type="PANTHER" id="PTHR18829">
    <property type="entry name" value="PROTEIN YAE1 HOMOLOG"/>
    <property type="match status" value="1"/>
</dbReference>
<dbReference type="PANTHER" id="PTHR18829:SF0">
    <property type="entry name" value="PROTEIN YAE1 HOMOLOG"/>
    <property type="match status" value="1"/>
</dbReference>
<evidence type="ECO:0000256" key="1">
    <source>
        <dbReference type="ARBA" id="ARBA00003836"/>
    </source>
</evidence>
<evidence type="ECO:0000256" key="4">
    <source>
        <dbReference type="ARBA" id="ARBA00007096"/>
    </source>
</evidence>
<feature type="non-terminal residue" evidence="12">
    <location>
        <position position="228"/>
    </location>
</feature>
<dbReference type="GO" id="GO:0005634">
    <property type="term" value="C:nucleus"/>
    <property type="evidence" value="ECO:0007669"/>
    <property type="project" value="UniProtKB-SubCell"/>
</dbReference>
<dbReference type="InterPro" id="IPR019191">
    <property type="entry name" value="Essential_protein_Yae1_N"/>
</dbReference>
<comment type="similarity">
    <text evidence="4">Belongs to the YAE1 family.</text>
</comment>
<evidence type="ECO:0000313" key="13">
    <source>
        <dbReference type="Proteomes" id="UP000767238"/>
    </source>
</evidence>
<comment type="subcellular location">
    <subcellularLocation>
        <location evidence="3">Cytoplasm</location>
    </subcellularLocation>
    <subcellularLocation>
        <location evidence="2">Nucleus</location>
    </subcellularLocation>
</comment>
<dbReference type="InterPro" id="IPR038881">
    <property type="entry name" value="Yae1-like"/>
</dbReference>
<feature type="domain" description="Essential protein Yae1 N-terminal" evidence="11">
    <location>
        <begin position="81"/>
        <end position="119"/>
    </location>
</feature>
<dbReference type="EMBL" id="JAHFYH010000052">
    <property type="protein sequence ID" value="KAH0217905.1"/>
    <property type="molecule type" value="Genomic_DNA"/>
</dbReference>
<evidence type="ECO:0000256" key="9">
    <source>
        <dbReference type="ARBA" id="ARBA00023242"/>
    </source>
</evidence>
<evidence type="ECO:0000259" key="11">
    <source>
        <dbReference type="Pfam" id="PF09811"/>
    </source>
</evidence>
<proteinExistence type="inferred from homology"/>
<evidence type="ECO:0000256" key="6">
    <source>
        <dbReference type="ARBA" id="ARBA00017286"/>
    </source>
</evidence>
<accession>A0A9P8K5A9</accession>
<evidence type="ECO:0000256" key="5">
    <source>
        <dbReference type="ARBA" id="ARBA00011427"/>
    </source>
</evidence>
<organism evidence="12 13">
    <name type="scientific">Aureobasidium melanogenum</name>
    <name type="common">Aureobasidium pullulans var. melanogenum</name>
    <dbReference type="NCBI Taxonomy" id="46634"/>
    <lineage>
        <taxon>Eukaryota</taxon>
        <taxon>Fungi</taxon>
        <taxon>Dikarya</taxon>
        <taxon>Ascomycota</taxon>
        <taxon>Pezizomycotina</taxon>
        <taxon>Dothideomycetes</taxon>
        <taxon>Dothideomycetidae</taxon>
        <taxon>Dothideales</taxon>
        <taxon>Saccotheciaceae</taxon>
        <taxon>Aureobasidium</taxon>
    </lineage>
</organism>
<sequence>MLREVPGSSALSHPNMSPSPEAPITTSELHDDIFGSAPTSPSLSPSLQNNDIQIPAQLPNNTANSERSDIPRLRSVHVTAGYRDGISVSKAEHVQHGFDEGFSLGAVIGVKAGFLLGVLEGLVRAIIQSSASSINDKVKQDVIAKFVTARQDLGLQSLFAREWFGEDGIWKFEVEGRDEGEVTFRDVADAHPVIGKWATEIDELKKRFGVEFQVRARSEGDDEEETTA</sequence>
<evidence type="ECO:0000256" key="7">
    <source>
        <dbReference type="ARBA" id="ARBA00018400"/>
    </source>
</evidence>
<comment type="function">
    <text evidence="1">The complex LTO1:YAE1 may function as a target specific adapter that probably recruits apo-RPLI1 to the cytosolic iron-sulfur protein assembly (CIA) complex machinery. May be required for biogenesis of the large ribosomal subunit and initiation of translation.</text>
</comment>
<dbReference type="GO" id="GO:0005737">
    <property type="term" value="C:cytoplasm"/>
    <property type="evidence" value="ECO:0007669"/>
    <property type="project" value="UniProtKB-SubCell"/>
</dbReference>
<evidence type="ECO:0000256" key="2">
    <source>
        <dbReference type="ARBA" id="ARBA00004123"/>
    </source>
</evidence>
<keyword evidence="9" id="KW-0539">Nucleus</keyword>
<dbReference type="AlphaFoldDB" id="A0A9P8K5A9"/>
<evidence type="ECO:0000256" key="10">
    <source>
        <dbReference type="SAM" id="MobiDB-lite"/>
    </source>
</evidence>
<gene>
    <name evidence="12" type="ORF">KCV03_g6816</name>
</gene>
<dbReference type="Pfam" id="PF09811">
    <property type="entry name" value="Yae1_N"/>
    <property type="match status" value="1"/>
</dbReference>
<evidence type="ECO:0000256" key="3">
    <source>
        <dbReference type="ARBA" id="ARBA00004496"/>
    </source>
</evidence>
<feature type="region of interest" description="Disordered" evidence="10">
    <location>
        <begin position="1"/>
        <end position="50"/>
    </location>
</feature>
<reference evidence="12" key="2">
    <citation type="submission" date="2021-08" db="EMBL/GenBank/DDBJ databases">
        <authorList>
            <person name="Gostincar C."/>
            <person name="Sun X."/>
            <person name="Song Z."/>
            <person name="Gunde-Cimerman N."/>
        </authorList>
    </citation>
    <scope>NUCLEOTIDE SEQUENCE</scope>
    <source>
        <strain evidence="12">EXF-8016</strain>
    </source>
</reference>
<evidence type="ECO:0000256" key="8">
    <source>
        <dbReference type="ARBA" id="ARBA00022490"/>
    </source>
</evidence>
<reference evidence="12" key="1">
    <citation type="journal article" date="2021" name="J Fungi (Basel)">
        <title>Virulence traits and population genomics of the black yeast Aureobasidium melanogenum.</title>
        <authorList>
            <person name="Cernosa A."/>
            <person name="Sun X."/>
            <person name="Gostincar C."/>
            <person name="Fang C."/>
            <person name="Gunde-Cimerman N."/>
            <person name="Song Z."/>
        </authorList>
    </citation>
    <scope>NUCLEOTIDE SEQUENCE</scope>
    <source>
        <strain evidence="12">EXF-8016</strain>
    </source>
</reference>
<name>A0A9P8K5A9_AURME</name>
<dbReference type="OrthoDB" id="20086at2759"/>
<dbReference type="Proteomes" id="UP000767238">
    <property type="component" value="Unassembled WGS sequence"/>
</dbReference>